<evidence type="ECO:0000256" key="4">
    <source>
        <dbReference type="ARBA" id="ARBA00022525"/>
    </source>
</evidence>
<comment type="similarity">
    <text evidence="2 6">Belongs to the fungal hydrophobin family.</text>
</comment>
<evidence type="ECO:0000256" key="2">
    <source>
        <dbReference type="ARBA" id="ARBA00010446"/>
    </source>
</evidence>
<reference evidence="8" key="1">
    <citation type="submission" date="2024-06" db="EMBL/GenBank/DDBJ databases">
        <title>Multi-omics analyses provide insights into the biosynthesis of the anticancer antibiotic pleurotin in Hohenbuehelia grisea.</title>
        <authorList>
            <person name="Weaver J.A."/>
            <person name="Alberti F."/>
        </authorList>
    </citation>
    <scope>NUCLEOTIDE SEQUENCE [LARGE SCALE GENOMIC DNA]</scope>
    <source>
        <strain evidence="8">T-177</strain>
    </source>
</reference>
<evidence type="ECO:0000313" key="7">
    <source>
        <dbReference type="EMBL" id="KAL0958602.1"/>
    </source>
</evidence>
<gene>
    <name evidence="7" type="ORF">HGRIS_013942</name>
</gene>
<keyword evidence="6" id="KW-0732">Signal</keyword>
<comment type="caution">
    <text evidence="7">The sequence shown here is derived from an EMBL/GenBank/DDBJ whole genome shotgun (WGS) entry which is preliminary data.</text>
</comment>
<dbReference type="Pfam" id="PF01185">
    <property type="entry name" value="Hydrophobin"/>
    <property type="match status" value="1"/>
</dbReference>
<dbReference type="Proteomes" id="UP001556367">
    <property type="component" value="Unassembled WGS sequence"/>
</dbReference>
<feature type="signal peptide" evidence="6">
    <location>
        <begin position="1"/>
        <end position="21"/>
    </location>
</feature>
<keyword evidence="5 6" id="KW-1015">Disulfide bond</keyword>
<sequence>MYTTKSALFTLIALFSSLAMAAPYYPGHNGTNPHPNPPPPPPPAQASCGNTGALQCCNSLQESDSASVSSIFDLLGTGPSIADTTAQVGFACSPIVGDTGLAGSTACAQQTACCSDTQFNGLIAVGCMPLTLTGA</sequence>
<evidence type="ECO:0000256" key="3">
    <source>
        <dbReference type="ARBA" id="ARBA00022512"/>
    </source>
</evidence>
<keyword evidence="8" id="KW-1185">Reference proteome</keyword>
<comment type="subcellular location">
    <subcellularLocation>
        <location evidence="1 6">Secreted</location>
        <location evidence="1 6">Cell wall</location>
    </subcellularLocation>
</comment>
<dbReference type="SMART" id="SM00075">
    <property type="entry name" value="HYDRO"/>
    <property type="match status" value="1"/>
</dbReference>
<dbReference type="CDD" id="cd23507">
    <property type="entry name" value="hydrophobin_I"/>
    <property type="match status" value="1"/>
</dbReference>
<protein>
    <recommendedName>
        <fullName evidence="6">Hydrophobin</fullName>
    </recommendedName>
</protein>
<name>A0ABR3JS45_9AGAR</name>
<proteinExistence type="inferred from homology"/>
<evidence type="ECO:0000256" key="5">
    <source>
        <dbReference type="ARBA" id="ARBA00023157"/>
    </source>
</evidence>
<accession>A0ABR3JS45</accession>
<evidence type="ECO:0000256" key="1">
    <source>
        <dbReference type="ARBA" id="ARBA00004191"/>
    </source>
</evidence>
<evidence type="ECO:0000313" key="8">
    <source>
        <dbReference type="Proteomes" id="UP001556367"/>
    </source>
</evidence>
<keyword evidence="4 6" id="KW-0964">Secreted</keyword>
<dbReference type="EMBL" id="JASNQZ010000003">
    <property type="protein sequence ID" value="KAL0958602.1"/>
    <property type="molecule type" value="Genomic_DNA"/>
</dbReference>
<feature type="chain" id="PRO_5044989049" description="Hydrophobin" evidence="6">
    <location>
        <begin position="22"/>
        <end position="135"/>
    </location>
</feature>
<evidence type="ECO:0000256" key="6">
    <source>
        <dbReference type="RuleBase" id="RU365009"/>
    </source>
</evidence>
<dbReference type="InterPro" id="IPR001338">
    <property type="entry name" value="Class_I_Hydrophobin"/>
</dbReference>
<keyword evidence="3 6" id="KW-0134">Cell wall</keyword>
<organism evidence="7 8">
    <name type="scientific">Hohenbuehelia grisea</name>
    <dbReference type="NCBI Taxonomy" id="104357"/>
    <lineage>
        <taxon>Eukaryota</taxon>
        <taxon>Fungi</taxon>
        <taxon>Dikarya</taxon>
        <taxon>Basidiomycota</taxon>
        <taxon>Agaricomycotina</taxon>
        <taxon>Agaricomycetes</taxon>
        <taxon>Agaricomycetidae</taxon>
        <taxon>Agaricales</taxon>
        <taxon>Pleurotineae</taxon>
        <taxon>Pleurotaceae</taxon>
        <taxon>Hohenbuehelia</taxon>
    </lineage>
</organism>